<evidence type="ECO:0000313" key="5">
    <source>
        <dbReference type="Proteomes" id="UP001527925"/>
    </source>
</evidence>
<dbReference type="Proteomes" id="UP001527925">
    <property type="component" value="Unassembled WGS sequence"/>
</dbReference>
<feature type="coiled-coil region" evidence="1">
    <location>
        <begin position="344"/>
        <end position="464"/>
    </location>
</feature>
<sequence>MYGGVNVVDRPTTQQGLGGIRPKMQGPGRQVQDVTFFQSELRQKSNLLADEIRRLALEVEQVTKENSNYATFEKRCDSLDNIDADNWAFYSADTLAEELKELQGQLGDLNTLVDKLHTDTDLEEIERQYHQLKAKNQRESQVLDEVFMQRQQRESSIREIEKQIAEERQKAEGQINFLEPEKKAEYLRLRDENAKFVAAIEKLQEDIERQNQKAQQLQQELAQDAIKQKAVALHERLNEARDRKRELEESIKTSESESGPQEKARLLEQVKEDNLETSGMERKIAELEEQLRKLREQISQADADLDPAQGERNAKYEELLKRDREMQAFLDSFDEKRHECLTRNQEAEHNIVELLERIKTLSKKDVSNMPSKEGFQELQGDLAFKENEMQNSENTMEALIQERDRRMQDLDKVGQLETKLNAELKHLREKILSMTEEMTKIGNIDSIKKEAEFSKRKNAAEREDLQFKRDVMRSSIQALTSRYEAKKAQLHENETYTQLGALEQRLRHHEGITFGLKDYIASKTAESDYKPLAKEVAKRMDEINAQLHPLARFFVSGRFADAVLRVRNLAETAYVVDVPVHRIILASQSHFFDTLFAQAPEDEATLSALASLDPSHENRFGVWSIAVQSDSSIRIVLEWAYLRTADLSRDSCWGVFALARRLNMFELEEHVGRWISENLLASSPGKRRACSDWFEHILGALRAGVSDDVVDHLIESAINASAEDMPHSAPKVPHTSAAKGGPDALPATPGSVLDGSTNAESARSFHRYVVLRDLVRASERMLQPLPHKHLRRLFRDIDYSGWPKEQLQQAYMDGLLPRDKISWSLARRDVVQSKPRPASMATHVAQVQTPAQTPMSSKPVIAAPSEPPAVQIQRDQAPRSSPSKPDTNAAFKGSFRAGPNALGSDEPDMATIKQVAKSTSRPSISTLVESQPSSTVSSLARPAPQSGVGSQSVPSPKAPSEASSDSTPHANVSVSSAYGFEIPATLPGAYPGQPSTAATATSVPVVAAAVTQEADRRAVTSVAQLSVSAPATTSLLAVKADPTPDPPKSMTAMPEEIAESGGNDSRIEAESSVSSIVPGGRRYQDISCETPEQGIMEMRRQLETLLTATTQFEMELEADSWRETSTDSFLRGGDSTSHGQVVDVSSIIKASDFLVNDEASHAETFSLSSLLSHPQLPPRQVFPAPVAKVPKPDPATTEILRRVSEKLEPMSEAQAQAESLGLSDSDEDGNDTVDQISVLTSRRQLHQLQQHYIQQLRHYQIPSTAAAQASLTTQYAAEESGALLGRSVGGSPAEDDDGDHEDGDQSSLLFDLHAPLVQGTAQSRSEQPPPGSVGEAAPTLARPSQASEALVTVSGSDDLLDRVRRAKKTLAEAQADAAAAQAALDARAALLQESRQQVRPAQPSRQSQRPGLLSMHPNGPIHNQASAAQARLANLSSDSISETSIPSVTERSLHPYNPLPQPPAAAARPAQRPASAAEATLADKGVQVSQTDLSRPPMPAAADSRARAGHVPPVLTISHGVPILNLAKTARRRKSLPKPQQPQPQQQPQRQPAAEPAAPPILAHLDSPDKDRQQLSIESPDSTPPVHNTAAAGAGDKRFSLPPPEASSSFMDFGDDSIDDSVDLGSRASTFRLLKHATFLTGPRKAKSGPALRQAVQAQASGGSSAADVSMASQESDALDVSVAASHRTSISFSIGPSAFGRQSGSSSAGQHGNKKRDAETQGKARGQQQAGQLKKKPSFMALFKPWN</sequence>
<feature type="compositionally biased region" description="Polar residues" evidence="2">
    <location>
        <begin position="916"/>
        <end position="938"/>
    </location>
</feature>
<feature type="compositionally biased region" description="Low complexity" evidence="2">
    <location>
        <begin position="1724"/>
        <end position="1733"/>
    </location>
</feature>
<organism evidence="4 5">
    <name type="scientific">Polyrhizophydium stewartii</name>
    <dbReference type="NCBI Taxonomy" id="2732419"/>
    <lineage>
        <taxon>Eukaryota</taxon>
        <taxon>Fungi</taxon>
        <taxon>Fungi incertae sedis</taxon>
        <taxon>Chytridiomycota</taxon>
        <taxon>Chytridiomycota incertae sedis</taxon>
        <taxon>Chytridiomycetes</taxon>
        <taxon>Rhizophydiales</taxon>
        <taxon>Rhizophydiales incertae sedis</taxon>
        <taxon>Polyrhizophydium</taxon>
    </lineage>
</organism>
<dbReference type="PANTHER" id="PTHR31432:SF0">
    <property type="entry name" value="INTRAFLAGELLAR TRANSPORT PROTEIN 74 HOMOLOG"/>
    <property type="match status" value="1"/>
</dbReference>
<dbReference type="PANTHER" id="PTHR31432">
    <property type="entry name" value="INTRAFLAGELLAR TRANSPORT PROTEIN 74 HOMOLOG"/>
    <property type="match status" value="1"/>
</dbReference>
<proteinExistence type="predicted"/>
<feature type="compositionally biased region" description="Acidic residues" evidence="2">
    <location>
        <begin position="1293"/>
        <end position="1304"/>
    </location>
</feature>
<feature type="compositionally biased region" description="Low complexity" evidence="2">
    <location>
        <begin position="1464"/>
        <end position="1479"/>
    </location>
</feature>
<feature type="region of interest" description="Disordered" evidence="2">
    <location>
        <begin position="1531"/>
        <end position="1608"/>
    </location>
</feature>
<feature type="region of interest" description="Disordered" evidence="2">
    <location>
        <begin position="1442"/>
        <end position="1507"/>
    </location>
</feature>
<dbReference type="InterPro" id="IPR029602">
    <property type="entry name" value="IFT74"/>
</dbReference>
<feature type="compositionally biased region" description="Low complexity" evidence="2">
    <location>
        <begin position="1543"/>
        <end position="1556"/>
    </location>
</feature>
<dbReference type="Pfam" id="PF00651">
    <property type="entry name" value="BTB"/>
    <property type="match status" value="1"/>
</dbReference>
<feature type="region of interest" description="Disordered" evidence="2">
    <location>
        <begin position="1394"/>
        <end position="1422"/>
    </location>
</feature>
<feature type="region of interest" description="Disordered" evidence="2">
    <location>
        <begin position="1206"/>
        <end position="1232"/>
    </location>
</feature>
<feature type="coiled-coil region" evidence="1">
    <location>
        <begin position="1356"/>
        <end position="1383"/>
    </location>
</feature>
<feature type="region of interest" description="Disordered" evidence="2">
    <location>
        <begin position="1694"/>
        <end position="1748"/>
    </location>
</feature>
<feature type="compositionally biased region" description="Polar residues" evidence="2">
    <location>
        <begin position="1694"/>
        <end position="1711"/>
    </location>
</feature>
<gene>
    <name evidence="4" type="ORF">HK105_208098</name>
</gene>
<dbReference type="Gene3D" id="3.30.710.10">
    <property type="entry name" value="Potassium Channel Kv1.1, Chain A"/>
    <property type="match status" value="1"/>
</dbReference>
<dbReference type="EMBL" id="JADGIZ020000067">
    <property type="protein sequence ID" value="KAL2912395.1"/>
    <property type="molecule type" value="Genomic_DNA"/>
</dbReference>
<evidence type="ECO:0000256" key="1">
    <source>
        <dbReference type="SAM" id="Coils"/>
    </source>
</evidence>
<feature type="region of interest" description="Disordered" evidence="2">
    <location>
        <begin position="833"/>
        <end position="971"/>
    </location>
</feature>
<name>A0ABR4MYP0_9FUNG</name>
<dbReference type="PROSITE" id="PS50097">
    <property type="entry name" value="BTB"/>
    <property type="match status" value="1"/>
</dbReference>
<keyword evidence="1" id="KW-0175">Coiled coil</keyword>
<feature type="region of interest" description="Disordered" evidence="2">
    <location>
        <begin position="1319"/>
        <end position="1353"/>
    </location>
</feature>
<protein>
    <recommendedName>
        <fullName evidence="3">BTB domain-containing protein</fullName>
    </recommendedName>
</protein>
<feature type="region of interest" description="Disordered" evidence="2">
    <location>
        <begin position="241"/>
        <end position="263"/>
    </location>
</feature>
<dbReference type="SUPFAM" id="SSF54695">
    <property type="entry name" value="POZ domain"/>
    <property type="match status" value="1"/>
</dbReference>
<evidence type="ECO:0000259" key="3">
    <source>
        <dbReference type="PROSITE" id="PS50097"/>
    </source>
</evidence>
<evidence type="ECO:0000256" key="2">
    <source>
        <dbReference type="SAM" id="MobiDB-lite"/>
    </source>
</evidence>
<accession>A0ABR4MYP0</accession>
<feature type="compositionally biased region" description="Polar residues" evidence="2">
    <location>
        <begin position="1394"/>
        <end position="1409"/>
    </location>
</feature>
<dbReference type="SMART" id="SM00225">
    <property type="entry name" value="BTB"/>
    <property type="match status" value="1"/>
</dbReference>
<reference evidence="4 5" key="1">
    <citation type="submission" date="2023-09" db="EMBL/GenBank/DDBJ databases">
        <title>Pangenome analysis of Batrachochytrium dendrobatidis and related Chytrids.</title>
        <authorList>
            <person name="Yacoub M.N."/>
            <person name="Stajich J.E."/>
            <person name="James T.Y."/>
        </authorList>
    </citation>
    <scope>NUCLEOTIDE SEQUENCE [LARGE SCALE GENOMIC DNA]</scope>
    <source>
        <strain evidence="4 5">JEL0888</strain>
    </source>
</reference>
<feature type="region of interest" description="Disordered" evidence="2">
    <location>
        <begin position="1284"/>
        <end position="1306"/>
    </location>
</feature>
<dbReference type="InterPro" id="IPR011333">
    <property type="entry name" value="SKP1/BTB/POZ_sf"/>
</dbReference>
<dbReference type="CDD" id="cd18186">
    <property type="entry name" value="BTB_POZ_ZBTB_KLHL-like"/>
    <property type="match status" value="1"/>
</dbReference>
<feature type="region of interest" description="Disordered" evidence="2">
    <location>
        <begin position="724"/>
        <end position="747"/>
    </location>
</feature>
<feature type="domain" description="BTB" evidence="3">
    <location>
        <begin position="560"/>
        <end position="649"/>
    </location>
</feature>
<evidence type="ECO:0000313" key="4">
    <source>
        <dbReference type="EMBL" id="KAL2912395.1"/>
    </source>
</evidence>
<dbReference type="InterPro" id="IPR000210">
    <property type="entry name" value="BTB/POZ_dom"/>
</dbReference>
<feature type="compositionally biased region" description="Polar residues" evidence="2">
    <location>
        <begin position="845"/>
        <end position="856"/>
    </location>
</feature>
<comment type="caution">
    <text evidence="4">The sequence shown here is derived from an EMBL/GenBank/DDBJ whole genome shotgun (WGS) entry which is preliminary data.</text>
</comment>
<keyword evidence="5" id="KW-1185">Reference proteome</keyword>
<feature type="compositionally biased region" description="Polar residues" evidence="2">
    <location>
        <begin position="961"/>
        <end position="971"/>
    </location>
</feature>